<feature type="non-terminal residue" evidence="2">
    <location>
        <position position="1"/>
    </location>
</feature>
<dbReference type="Proteomes" id="UP001652445">
    <property type="component" value="Unassembled WGS sequence"/>
</dbReference>
<evidence type="ECO:0000313" key="3">
    <source>
        <dbReference type="Proteomes" id="UP001652445"/>
    </source>
</evidence>
<accession>A0ABT2ULY7</accession>
<evidence type="ECO:0000256" key="1">
    <source>
        <dbReference type="SAM" id="Phobius"/>
    </source>
</evidence>
<comment type="caution">
    <text evidence="2">The sequence shown here is derived from an EMBL/GenBank/DDBJ whole genome shotgun (WGS) entry which is preliminary data.</text>
</comment>
<protein>
    <submittedName>
        <fullName evidence="2">Uncharacterized protein</fullName>
    </submittedName>
</protein>
<evidence type="ECO:0000313" key="2">
    <source>
        <dbReference type="EMBL" id="MCU6795658.1"/>
    </source>
</evidence>
<keyword evidence="1" id="KW-0812">Transmembrane</keyword>
<organism evidence="2 3">
    <name type="scientific">Paenibacillus baimaensis</name>
    <dbReference type="NCBI Taxonomy" id="2982185"/>
    <lineage>
        <taxon>Bacteria</taxon>
        <taxon>Bacillati</taxon>
        <taxon>Bacillota</taxon>
        <taxon>Bacilli</taxon>
        <taxon>Bacillales</taxon>
        <taxon>Paenibacillaceae</taxon>
        <taxon>Paenibacillus</taxon>
    </lineage>
</organism>
<name>A0ABT2ULY7_9BACL</name>
<dbReference type="RefSeq" id="WP_262686603.1">
    <property type="nucleotide sequence ID" value="NZ_JAOQIO010000094.1"/>
</dbReference>
<dbReference type="EMBL" id="JAOQIO010000094">
    <property type="protein sequence ID" value="MCU6795658.1"/>
    <property type="molecule type" value="Genomic_DNA"/>
</dbReference>
<keyword evidence="1" id="KW-1133">Transmembrane helix</keyword>
<gene>
    <name evidence="2" type="ORF">OB236_26440</name>
</gene>
<keyword evidence="1" id="KW-0472">Membrane</keyword>
<proteinExistence type="predicted"/>
<keyword evidence="3" id="KW-1185">Reference proteome</keyword>
<reference evidence="2 3" key="1">
    <citation type="submission" date="2022-09" db="EMBL/GenBank/DDBJ databases">
        <authorList>
            <person name="Han X.L."/>
            <person name="Wang Q."/>
            <person name="Lu T."/>
        </authorList>
    </citation>
    <scope>NUCLEOTIDE SEQUENCE [LARGE SCALE GENOMIC DNA]</scope>
    <source>
        <strain evidence="2 3">WQ 127069</strain>
    </source>
</reference>
<sequence>GLWQRFQRSLCSLDIRAFVFFLFIAIYDGFYDSTTLSIFQIEFCFSLSDGHGHSSEDSGGLFKIIY</sequence>
<feature type="transmembrane region" description="Helical" evidence="1">
    <location>
        <begin position="12"/>
        <end position="30"/>
    </location>
</feature>